<dbReference type="HOGENOM" id="CLU_1448795_0_0_1"/>
<organism evidence="2">
    <name type="scientific">Saccharomyces cerevisiae (strain Lalvin EC1118 / Prise de mousse)</name>
    <name type="common">Baker's yeast</name>
    <dbReference type="NCBI Taxonomy" id="643680"/>
    <lineage>
        <taxon>Eukaryota</taxon>
        <taxon>Fungi</taxon>
        <taxon>Dikarya</taxon>
        <taxon>Ascomycota</taxon>
        <taxon>Saccharomycotina</taxon>
        <taxon>Saccharomycetes</taxon>
        <taxon>Saccharomycetales</taxon>
        <taxon>Saccharomycetaceae</taxon>
        <taxon>Saccharomyces</taxon>
    </lineage>
</organism>
<protein>
    <submittedName>
        <fullName evidence="2">EC1118_1L7_2278p</fullName>
    </submittedName>
</protein>
<sequence length="187" mass="20284">MRNGEILCCHCFYNKGDHEDDEGGRSIESLCAVNLAEGLNPRTNGPGKDSFSFSTSGSKPSSSLSFPVTSSMVSSTSSYSSFLFLLVVNHLFSGRLRCGSPEFIIRSFTITLGPLNHNISPFVFFHGNISSLPDLLVWLCRSVRCKTSTFLVIEIGKTNEEAASIIILPKLPLDACDVKSSIIVGIL</sequence>
<gene>
    <name evidence="2" type="ORF">EC1118_1L7_2278g</name>
</gene>
<evidence type="ECO:0000256" key="1">
    <source>
        <dbReference type="SAM" id="MobiDB-lite"/>
    </source>
</evidence>
<dbReference type="OrthoDB" id="10304969at2759"/>
<feature type="compositionally biased region" description="Low complexity" evidence="1">
    <location>
        <begin position="50"/>
        <end position="63"/>
    </location>
</feature>
<dbReference type="EMBL" id="FN393080">
    <property type="protein sequence ID" value="CAY81581.1"/>
    <property type="molecule type" value="Genomic_DNA"/>
</dbReference>
<accession>C8ZDW5</accession>
<proteinExistence type="predicted"/>
<dbReference type="AlphaFoldDB" id="C8ZDW5"/>
<evidence type="ECO:0000313" key="2">
    <source>
        <dbReference type="EMBL" id="CAY81581.1"/>
    </source>
</evidence>
<name>C8ZDW5_YEAS8</name>
<feature type="region of interest" description="Disordered" evidence="1">
    <location>
        <begin position="42"/>
        <end position="63"/>
    </location>
</feature>
<reference evidence="2" key="1">
    <citation type="journal article" date="2009" name="Proc. Natl. Acad. Sci. U.S.A.">
        <title>Eukaryote-to-eukaryote gene transfer events revealed by the genome sequence of the wine yeast Saccharomyces cerevisiae EC1118.</title>
        <authorList>
            <person name="Novo M."/>
            <person name="Bigey F."/>
            <person name="Beyne E."/>
            <person name="Galeote V."/>
            <person name="Gavory F."/>
            <person name="Mallet S."/>
            <person name="Cambot B."/>
            <person name="Legras J.L."/>
            <person name="Wincker P."/>
            <person name="Casaregola S."/>
            <person name="Dequin S."/>
        </authorList>
    </citation>
    <scope>NUCLEOTIDE SEQUENCE [LARGE SCALE GENOMIC DNA]</scope>
    <source>
        <strain evidence="2">Lalvin EC1118</strain>
        <strain>Lalvin EC1118 / Prise de mousse</strain>
    </source>
</reference>